<sequence length="178" mass="20073">MLAKISAAWAWAELTLAALLAVAISGLILLNVVTRSLGAAIYWTDELAIYAMVWMTFLAASAALHHRQSIAVTIFRDYLPPRFRLPLAKAVDLVIFVFACLMVWFCWRWFMPLDLLRAGFDVEAFQAETFNFIYAEPTTTLRIPKVWVWLVMWLFALGALLHSVTNLLEPPGGTEPAK</sequence>
<feature type="transmembrane region" description="Helical" evidence="9">
    <location>
        <begin position="48"/>
        <end position="66"/>
    </location>
</feature>
<dbReference type="STRING" id="569882.SAMN04490248_11766"/>
<comment type="subcellular location">
    <subcellularLocation>
        <location evidence="1 9">Cell inner membrane</location>
        <topology evidence="1 9">Multi-pass membrane protein</topology>
    </subcellularLocation>
</comment>
<feature type="transmembrane region" description="Helical" evidence="9">
    <location>
        <begin position="146"/>
        <end position="168"/>
    </location>
</feature>
<accession>A0A1H8TYT7</accession>
<protein>
    <recommendedName>
        <fullName evidence="9">TRAP transporter small permease protein</fullName>
    </recommendedName>
</protein>
<keyword evidence="3" id="KW-1003">Cell membrane</keyword>
<dbReference type="EMBL" id="FODS01000017">
    <property type="protein sequence ID" value="SEO96159.1"/>
    <property type="molecule type" value="Genomic_DNA"/>
</dbReference>
<dbReference type="Pfam" id="PF04290">
    <property type="entry name" value="DctQ"/>
    <property type="match status" value="1"/>
</dbReference>
<keyword evidence="12" id="KW-1185">Reference proteome</keyword>
<dbReference type="Proteomes" id="UP000198893">
    <property type="component" value="Unassembled WGS sequence"/>
</dbReference>
<gene>
    <name evidence="11" type="ORF">SAMN04490248_11766</name>
</gene>
<evidence type="ECO:0000259" key="10">
    <source>
        <dbReference type="Pfam" id="PF04290"/>
    </source>
</evidence>
<evidence type="ECO:0000313" key="12">
    <source>
        <dbReference type="Proteomes" id="UP000198893"/>
    </source>
</evidence>
<keyword evidence="5 9" id="KW-0812">Transmembrane</keyword>
<dbReference type="InterPro" id="IPR007387">
    <property type="entry name" value="TRAP_DctQ"/>
</dbReference>
<evidence type="ECO:0000256" key="3">
    <source>
        <dbReference type="ARBA" id="ARBA00022475"/>
    </source>
</evidence>
<organism evidence="11 12">
    <name type="scientific">Salinihabitans flavidus</name>
    <dbReference type="NCBI Taxonomy" id="569882"/>
    <lineage>
        <taxon>Bacteria</taxon>
        <taxon>Pseudomonadati</taxon>
        <taxon>Pseudomonadota</taxon>
        <taxon>Alphaproteobacteria</taxon>
        <taxon>Rhodobacterales</taxon>
        <taxon>Roseobacteraceae</taxon>
        <taxon>Salinihabitans</taxon>
    </lineage>
</organism>
<dbReference type="OrthoDB" id="4964541at2"/>
<dbReference type="AlphaFoldDB" id="A0A1H8TYT7"/>
<dbReference type="GO" id="GO:0022857">
    <property type="term" value="F:transmembrane transporter activity"/>
    <property type="evidence" value="ECO:0007669"/>
    <property type="project" value="UniProtKB-UniRule"/>
</dbReference>
<evidence type="ECO:0000256" key="4">
    <source>
        <dbReference type="ARBA" id="ARBA00022519"/>
    </source>
</evidence>
<dbReference type="PANTHER" id="PTHR35011:SF2">
    <property type="entry name" value="2,3-DIKETO-L-GULONATE TRAP TRANSPORTER SMALL PERMEASE PROTEIN YIAM"/>
    <property type="match status" value="1"/>
</dbReference>
<dbReference type="InterPro" id="IPR055348">
    <property type="entry name" value="DctQ"/>
</dbReference>
<keyword evidence="7 9" id="KW-0472">Membrane</keyword>
<comment type="similarity">
    <text evidence="8 9">Belongs to the TRAP transporter small permease family.</text>
</comment>
<feature type="transmembrane region" description="Helical" evidence="9">
    <location>
        <begin position="87"/>
        <end position="110"/>
    </location>
</feature>
<name>A0A1H8TYT7_9RHOB</name>
<evidence type="ECO:0000256" key="9">
    <source>
        <dbReference type="RuleBase" id="RU369079"/>
    </source>
</evidence>
<evidence type="ECO:0000256" key="6">
    <source>
        <dbReference type="ARBA" id="ARBA00022989"/>
    </source>
</evidence>
<evidence type="ECO:0000256" key="7">
    <source>
        <dbReference type="ARBA" id="ARBA00023136"/>
    </source>
</evidence>
<dbReference type="GO" id="GO:0005886">
    <property type="term" value="C:plasma membrane"/>
    <property type="evidence" value="ECO:0007669"/>
    <property type="project" value="UniProtKB-SubCell"/>
</dbReference>
<comment type="function">
    <text evidence="9">Part of the tripartite ATP-independent periplasmic (TRAP) transport system.</text>
</comment>
<dbReference type="GO" id="GO:0015740">
    <property type="term" value="P:C4-dicarboxylate transport"/>
    <property type="evidence" value="ECO:0007669"/>
    <property type="project" value="TreeGrafter"/>
</dbReference>
<keyword evidence="2 9" id="KW-0813">Transport</keyword>
<keyword evidence="6 9" id="KW-1133">Transmembrane helix</keyword>
<dbReference type="RefSeq" id="WP_093119347.1">
    <property type="nucleotide sequence ID" value="NZ_FODS01000017.1"/>
</dbReference>
<reference evidence="11 12" key="1">
    <citation type="submission" date="2016-10" db="EMBL/GenBank/DDBJ databases">
        <authorList>
            <person name="de Groot N.N."/>
        </authorList>
    </citation>
    <scope>NUCLEOTIDE SEQUENCE [LARGE SCALE GENOMIC DNA]</scope>
    <source>
        <strain evidence="11 12">DSM 27842</strain>
    </source>
</reference>
<evidence type="ECO:0000256" key="8">
    <source>
        <dbReference type="ARBA" id="ARBA00038436"/>
    </source>
</evidence>
<feature type="domain" description="Tripartite ATP-independent periplasmic transporters DctQ component" evidence="10">
    <location>
        <begin position="25"/>
        <end position="169"/>
    </location>
</feature>
<evidence type="ECO:0000313" key="11">
    <source>
        <dbReference type="EMBL" id="SEO96159.1"/>
    </source>
</evidence>
<proteinExistence type="inferred from homology"/>
<dbReference type="PANTHER" id="PTHR35011">
    <property type="entry name" value="2,3-DIKETO-L-GULONATE TRAP TRANSPORTER SMALL PERMEASE PROTEIN YIAM"/>
    <property type="match status" value="1"/>
</dbReference>
<evidence type="ECO:0000256" key="1">
    <source>
        <dbReference type="ARBA" id="ARBA00004429"/>
    </source>
</evidence>
<evidence type="ECO:0000256" key="2">
    <source>
        <dbReference type="ARBA" id="ARBA00022448"/>
    </source>
</evidence>
<keyword evidence="4 9" id="KW-0997">Cell inner membrane</keyword>
<comment type="caution">
    <text evidence="9">Lacks conserved residue(s) required for the propagation of feature annotation.</text>
</comment>
<evidence type="ECO:0000256" key="5">
    <source>
        <dbReference type="ARBA" id="ARBA00022692"/>
    </source>
</evidence>
<comment type="subunit">
    <text evidence="9">The complex comprises the extracytoplasmic solute receptor protein and the two transmembrane proteins.</text>
</comment>